<sequence length="321" mass="35907">MLKIGILGAGHLGKIHLKLANQSNKYELIGFYDPNSENAKKVEAEFGYKSFDTISELIDAVDVVDIVTPTLSHYECAKEAIKTGKHIFLEKPIANSVEEAEEIIQLAKEYNVKGQVGHVERFNPAFKSVKDKIQNPMFIETHRLAEFNPRGTDVPVVLDLMIHDIDAILSVVKSKVKEIHASGVAVISDSPDIANARIEFENGCVANITSSRISLKNMRKSRFFQKDAYISVDYLEKNCEVVKMKDAPEKPGEWDMILQNAEGVRKQIYFDNPDVPPNNAILDELESFANAINNNTTPIVTLEDGTEALRIAYQIIDAFKK</sequence>
<evidence type="ECO:0000259" key="1">
    <source>
        <dbReference type="Pfam" id="PF01408"/>
    </source>
</evidence>
<name>A0A1W1ZMB6_9FLAO</name>
<organism evidence="3 4">
    <name type="scientific">Moheibacter sediminis</name>
    <dbReference type="NCBI Taxonomy" id="1434700"/>
    <lineage>
        <taxon>Bacteria</taxon>
        <taxon>Pseudomonadati</taxon>
        <taxon>Bacteroidota</taxon>
        <taxon>Flavobacteriia</taxon>
        <taxon>Flavobacteriales</taxon>
        <taxon>Weeksellaceae</taxon>
        <taxon>Moheibacter</taxon>
    </lineage>
</organism>
<dbReference type="InterPro" id="IPR055170">
    <property type="entry name" value="GFO_IDH_MocA-like_dom"/>
</dbReference>
<dbReference type="STRING" id="1434700.SAMN06296427_10354"/>
<gene>
    <name evidence="3" type="ORF">SAMN06296427_10354</name>
</gene>
<dbReference type="Gene3D" id="3.40.50.720">
    <property type="entry name" value="NAD(P)-binding Rossmann-like Domain"/>
    <property type="match status" value="1"/>
</dbReference>
<dbReference type="Proteomes" id="UP000192393">
    <property type="component" value="Unassembled WGS sequence"/>
</dbReference>
<evidence type="ECO:0000313" key="4">
    <source>
        <dbReference type="Proteomes" id="UP000192393"/>
    </source>
</evidence>
<dbReference type="RefSeq" id="WP_084016652.1">
    <property type="nucleotide sequence ID" value="NZ_FWXS01000003.1"/>
</dbReference>
<dbReference type="EMBL" id="FWXS01000003">
    <property type="protein sequence ID" value="SMC49191.1"/>
    <property type="molecule type" value="Genomic_DNA"/>
</dbReference>
<dbReference type="InterPro" id="IPR051450">
    <property type="entry name" value="Gfo/Idh/MocA_Oxidoreductases"/>
</dbReference>
<dbReference type="PANTHER" id="PTHR43377">
    <property type="entry name" value="BILIVERDIN REDUCTASE A"/>
    <property type="match status" value="1"/>
</dbReference>
<accession>A0A1W1ZMB6</accession>
<dbReference type="Gene3D" id="3.30.360.10">
    <property type="entry name" value="Dihydrodipicolinate Reductase, domain 2"/>
    <property type="match status" value="1"/>
</dbReference>
<feature type="domain" description="GFO/IDH/MocA-like oxidoreductase" evidence="2">
    <location>
        <begin position="153"/>
        <end position="216"/>
    </location>
</feature>
<dbReference type="AlphaFoldDB" id="A0A1W1ZMB6"/>
<feature type="domain" description="Gfo/Idh/MocA-like oxidoreductase N-terminal" evidence="1">
    <location>
        <begin position="2"/>
        <end position="118"/>
    </location>
</feature>
<dbReference type="InterPro" id="IPR036291">
    <property type="entry name" value="NAD(P)-bd_dom_sf"/>
</dbReference>
<dbReference type="PANTHER" id="PTHR43377:SF1">
    <property type="entry name" value="BILIVERDIN REDUCTASE A"/>
    <property type="match status" value="1"/>
</dbReference>
<keyword evidence="4" id="KW-1185">Reference proteome</keyword>
<proteinExistence type="predicted"/>
<evidence type="ECO:0000259" key="2">
    <source>
        <dbReference type="Pfam" id="PF22725"/>
    </source>
</evidence>
<protein>
    <submittedName>
        <fullName evidence="3">Predicted dehydrogenase</fullName>
    </submittedName>
</protein>
<dbReference type="SUPFAM" id="SSF55347">
    <property type="entry name" value="Glyceraldehyde-3-phosphate dehydrogenase-like, C-terminal domain"/>
    <property type="match status" value="1"/>
</dbReference>
<dbReference type="SUPFAM" id="SSF51735">
    <property type="entry name" value="NAD(P)-binding Rossmann-fold domains"/>
    <property type="match status" value="1"/>
</dbReference>
<evidence type="ECO:0000313" key="3">
    <source>
        <dbReference type="EMBL" id="SMC49191.1"/>
    </source>
</evidence>
<dbReference type="Pfam" id="PF22725">
    <property type="entry name" value="GFO_IDH_MocA_C3"/>
    <property type="match status" value="1"/>
</dbReference>
<dbReference type="OrthoDB" id="9815825at2"/>
<dbReference type="GO" id="GO:0000166">
    <property type="term" value="F:nucleotide binding"/>
    <property type="evidence" value="ECO:0007669"/>
    <property type="project" value="InterPro"/>
</dbReference>
<reference evidence="3 4" key="1">
    <citation type="submission" date="2017-04" db="EMBL/GenBank/DDBJ databases">
        <authorList>
            <person name="Afonso C.L."/>
            <person name="Miller P.J."/>
            <person name="Scott M.A."/>
            <person name="Spackman E."/>
            <person name="Goraichik I."/>
            <person name="Dimitrov K.M."/>
            <person name="Suarez D.L."/>
            <person name="Swayne D.E."/>
        </authorList>
    </citation>
    <scope>NUCLEOTIDE SEQUENCE [LARGE SCALE GENOMIC DNA]</scope>
    <source>
        <strain evidence="3 4">CGMCC 1.12708</strain>
    </source>
</reference>
<dbReference type="InterPro" id="IPR000683">
    <property type="entry name" value="Gfo/Idh/MocA-like_OxRdtase_N"/>
</dbReference>
<dbReference type="Pfam" id="PF01408">
    <property type="entry name" value="GFO_IDH_MocA"/>
    <property type="match status" value="1"/>
</dbReference>